<comment type="caution">
    <text evidence="1">The sequence shown here is derived from an EMBL/GenBank/DDBJ whole genome shotgun (WGS) entry which is preliminary data.</text>
</comment>
<dbReference type="EMBL" id="AAXW01000034">
    <property type="protein sequence ID" value="EAZ89915.1"/>
    <property type="molecule type" value="Genomic_DNA"/>
</dbReference>
<dbReference type="eggNOG" id="ENOG5032YFI">
    <property type="taxonomic scope" value="Bacteria"/>
</dbReference>
<proteinExistence type="predicted"/>
<gene>
    <name evidence="1" type="ORF">CY0110_14003</name>
</gene>
<evidence type="ECO:0000313" key="1">
    <source>
        <dbReference type="EMBL" id="EAZ89915.1"/>
    </source>
</evidence>
<dbReference type="OrthoDB" id="485614at2"/>
<protein>
    <submittedName>
        <fullName evidence="1">Uncharacterized protein</fullName>
    </submittedName>
</protein>
<evidence type="ECO:0000313" key="2">
    <source>
        <dbReference type="Proteomes" id="UP000003781"/>
    </source>
</evidence>
<name>A3IUD4_9CHRO</name>
<dbReference type="RefSeq" id="WP_008276990.1">
    <property type="nucleotide sequence ID" value="NZ_AAXW01000034.1"/>
</dbReference>
<accession>A3IUD4</accession>
<dbReference type="Pfam" id="PF19671">
    <property type="entry name" value="DUF6174"/>
    <property type="match status" value="1"/>
</dbReference>
<dbReference type="InterPro" id="IPR046172">
    <property type="entry name" value="DUF6174"/>
</dbReference>
<organism evidence="1 2">
    <name type="scientific">Crocosphaera chwakensis CCY0110</name>
    <dbReference type="NCBI Taxonomy" id="391612"/>
    <lineage>
        <taxon>Bacteria</taxon>
        <taxon>Bacillati</taxon>
        <taxon>Cyanobacteriota</taxon>
        <taxon>Cyanophyceae</taxon>
        <taxon>Oscillatoriophycideae</taxon>
        <taxon>Chroococcales</taxon>
        <taxon>Aphanothecaceae</taxon>
        <taxon>Crocosphaera</taxon>
        <taxon>Crocosphaera chwakensis</taxon>
    </lineage>
</organism>
<keyword evidence="2" id="KW-1185">Reference proteome</keyword>
<sequence length="158" mass="18323">MKILQFFTLLVIGLLMVMLVNIMPMSANNESNSLLIEELKENRQLWRSQQLKNYQYIYQQQCFCPLPSNVPLKVSVKNDKITQVVNLNNNQVITDLTLPKTIEELFKIIKDAIQRNADEILITYDPTLGYPTRVAIDYQKILADDEITYTVKNLSKLN</sequence>
<dbReference type="AlphaFoldDB" id="A3IUD4"/>
<reference evidence="1 2" key="1">
    <citation type="submission" date="2007-03" db="EMBL/GenBank/DDBJ databases">
        <authorList>
            <person name="Stal L."/>
            <person name="Ferriera S."/>
            <person name="Johnson J."/>
            <person name="Kravitz S."/>
            <person name="Beeson K."/>
            <person name="Sutton G."/>
            <person name="Rogers Y.-H."/>
            <person name="Friedman R."/>
            <person name="Frazier M."/>
            <person name="Venter J.C."/>
        </authorList>
    </citation>
    <scope>NUCLEOTIDE SEQUENCE [LARGE SCALE GENOMIC DNA]</scope>
    <source>
        <strain evidence="1 2">CCY0110</strain>
    </source>
</reference>
<dbReference type="Proteomes" id="UP000003781">
    <property type="component" value="Unassembled WGS sequence"/>
</dbReference>